<dbReference type="Pfam" id="PF10035">
    <property type="entry name" value="DUF2179"/>
    <property type="match status" value="1"/>
</dbReference>
<evidence type="ECO:0000256" key="4">
    <source>
        <dbReference type="ARBA" id="ARBA00022989"/>
    </source>
</evidence>
<dbReference type="AlphaFoldDB" id="A0A4R3L120"/>
<evidence type="ECO:0000256" key="5">
    <source>
        <dbReference type="ARBA" id="ARBA00023136"/>
    </source>
</evidence>
<feature type="domain" description="DUF2179" evidence="7">
    <location>
        <begin position="111"/>
        <end position="163"/>
    </location>
</feature>
<dbReference type="EMBL" id="SMAE01000003">
    <property type="protein sequence ID" value="TCS90713.1"/>
    <property type="molecule type" value="Genomic_DNA"/>
</dbReference>
<dbReference type="Gene3D" id="3.30.70.120">
    <property type="match status" value="1"/>
</dbReference>
<dbReference type="InterPro" id="IPR044035">
    <property type="entry name" value="DUF5698"/>
</dbReference>
<dbReference type="PANTHER" id="PTHR40060:SF1">
    <property type="entry name" value="UPF0316 PROTEIN YEBE"/>
    <property type="match status" value="1"/>
</dbReference>
<feature type="domain" description="DUF5698" evidence="8">
    <location>
        <begin position="19"/>
        <end position="76"/>
    </location>
</feature>
<dbReference type="InterPro" id="IPR019264">
    <property type="entry name" value="DUF2179"/>
</dbReference>
<accession>A0A4R3L120</accession>
<dbReference type="NCBIfam" id="NF003191">
    <property type="entry name" value="PRK04164.1-2"/>
    <property type="match status" value="1"/>
</dbReference>
<dbReference type="InterPro" id="IPR015867">
    <property type="entry name" value="N-reg_PII/ATP_PRibTrfase_C"/>
</dbReference>
<keyword evidence="4 6" id="KW-1133">Transmembrane helix</keyword>
<dbReference type="Pfam" id="PF18955">
    <property type="entry name" value="DUF5698"/>
    <property type="match status" value="1"/>
</dbReference>
<dbReference type="RefSeq" id="WP_132026312.1">
    <property type="nucleotide sequence ID" value="NZ_CP068564.1"/>
</dbReference>
<keyword evidence="10" id="KW-1185">Reference proteome</keyword>
<dbReference type="PANTHER" id="PTHR40060">
    <property type="entry name" value="UPF0316 PROTEIN YEBE"/>
    <property type="match status" value="1"/>
</dbReference>
<dbReference type="HAMAP" id="MF_01515">
    <property type="entry name" value="UPF0316"/>
    <property type="match status" value="1"/>
</dbReference>
<organism evidence="9 10">
    <name type="scientific">Keratinibaculum paraultunense</name>
    <dbReference type="NCBI Taxonomy" id="1278232"/>
    <lineage>
        <taxon>Bacteria</taxon>
        <taxon>Bacillati</taxon>
        <taxon>Bacillota</taxon>
        <taxon>Tissierellia</taxon>
        <taxon>Tissierellales</taxon>
        <taxon>Tepidimicrobiaceae</taxon>
        <taxon>Keratinibaculum</taxon>
    </lineage>
</organism>
<dbReference type="Proteomes" id="UP000294567">
    <property type="component" value="Unassembled WGS sequence"/>
</dbReference>
<evidence type="ECO:0000259" key="7">
    <source>
        <dbReference type="Pfam" id="PF10035"/>
    </source>
</evidence>
<reference evidence="9 10" key="1">
    <citation type="submission" date="2019-03" db="EMBL/GenBank/DDBJ databases">
        <title>Genomic Encyclopedia of Type Strains, Phase IV (KMG-IV): sequencing the most valuable type-strain genomes for metagenomic binning, comparative biology and taxonomic classification.</title>
        <authorList>
            <person name="Goeker M."/>
        </authorList>
    </citation>
    <scope>NUCLEOTIDE SEQUENCE [LARGE SCALE GENOMIC DNA]</scope>
    <source>
        <strain evidence="9 10">DSM 26752</strain>
    </source>
</reference>
<evidence type="ECO:0000313" key="10">
    <source>
        <dbReference type="Proteomes" id="UP000294567"/>
    </source>
</evidence>
<evidence type="ECO:0000259" key="8">
    <source>
        <dbReference type="Pfam" id="PF18955"/>
    </source>
</evidence>
<dbReference type="InterPro" id="IPR022930">
    <property type="entry name" value="UPF0316"/>
</dbReference>
<keyword evidence="2 6" id="KW-1003">Cell membrane</keyword>
<proteinExistence type="inferred from homology"/>
<protein>
    <recommendedName>
        <fullName evidence="6">UPF0316 protein EDD65_10310</fullName>
    </recommendedName>
</protein>
<dbReference type="GO" id="GO:0005886">
    <property type="term" value="C:plasma membrane"/>
    <property type="evidence" value="ECO:0007669"/>
    <property type="project" value="UniProtKB-SubCell"/>
</dbReference>
<evidence type="ECO:0000256" key="3">
    <source>
        <dbReference type="ARBA" id="ARBA00022692"/>
    </source>
</evidence>
<comment type="subcellular location">
    <subcellularLocation>
        <location evidence="1 6">Cell membrane</location>
        <topology evidence="1 6">Multi-pass membrane protein</topology>
    </subcellularLocation>
</comment>
<dbReference type="CDD" id="cd16381">
    <property type="entry name" value="YitT_C_like_1"/>
    <property type="match status" value="1"/>
</dbReference>
<sequence>MFEYLIIFFARVVDVTLATIRTLMVVQGRKIHSAVIGFFEVSIYVAALGKVVSNLDDPRNLLAYALGFACGNYIGITIENRIALGNLVVQIVLSSDGNDFELAEKLRNSGFGVTILHGEGKEGSKKVLQVAINRKDLDKLEKIVYNYDGKAFITTSSVNCVSGGYFSTSKKK</sequence>
<comment type="similarity">
    <text evidence="6">Belongs to the UPF0316 family.</text>
</comment>
<evidence type="ECO:0000313" key="9">
    <source>
        <dbReference type="EMBL" id="TCS90713.1"/>
    </source>
</evidence>
<gene>
    <name evidence="9" type="ORF">EDD65_10310</name>
</gene>
<evidence type="ECO:0000256" key="1">
    <source>
        <dbReference type="ARBA" id="ARBA00004651"/>
    </source>
</evidence>
<dbReference type="OrthoDB" id="48231at2"/>
<evidence type="ECO:0000256" key="6">
    <source>
        <dbReference type="HAMAP-Rule" id="MF_01515"/>
    </source>
</evidence>
<keyword evidence="3 6" id="KW-0812">Transmembrane</keyword>
<keyword evidence="5 6" id="KW-0472">Membrane</keyword>
<evidence type="ECO:0000256" key="2">
    <source>
        <dbReference type="ARBA" id="ARBA00022475"/>
    </source>
</evidence>
<comment type="caution">
    <text evidence="9">The sequence shown here is derived from an EMBL/GenBank/DDBJ whole genome shotgun (WGS) entry which is preliminary data.</text>
</comment>
<name>A0A4R3L120_9FIRM</name>